<keyword evidence="1" id="KW-0812">Transmembrane</keyword>
<dbReference type="RefSeq" id="WP_029269094.1">
    <property type="nucleotide sequence ID" value="NZ_JAGIKX010000006.1"/>
</dbReference>
<comment type="caution">
    <text evidence="2">The sequence shown here is derived from an EMBL/GenBank/DDBJ whole genome shotgun (WGS) entry which is preliminary data.</text>
</comment>
<evidence type="ECO:0000256" key="1">
    <source>
        <dbReference type="SAM" id="Phobius"/>
    </source>
</evidence>
<proteinExistence type="predicted"/>
<feature type="transmembrane region" description="Helical" evidence="1">
    <location>
        <begin position="54"/>
        <end position="74"/>
    </location>
</feature>
<evidence type="ECO:0000313" key="3">
    <source>
        <dbReference type="Proteomes" id="UP001519294"/>
    </source>
</evidence>
<evidence type="ECO:0008006" key="4">
    <source>
        <dbReference type="Google" id="ProtNLM"/>
    </source>
</evidence>
<organism evidence="2 3">
    <name type="scientific">Virgibacillus alimentarius</name>
    <dbReference type="NCBI Taxonomy" id="698769"/>
    <lineage>
        <taxon>Bacteria</taxon>
        <taxon>Bacillati</taxon>
        <taxon>Bacillota</taxon>
        <taxon>Bacilli</taxon>
        <taxon>Bacillales</taxon>
        <taxon>Bacillaceae</taxon>
        <taxon>Virgibacillus</taxon>
    </lineage>
</organism>
<accession>A0ABS4S6R9</accession>
<keyword evidence="1" id="KW-0472">Membrane</keyword>
<dbReference type="Proteomes" id="UP001519294">
    <property type="component" value="Unassembled WGS sequence"/>
</dbReference>
<protein>
    <recommendedName>
        <fullName evidence="4">Heme ABC transporter</fullName>
    </recommendedName>
</protein>
<sequence length="87" mass="9572">MVNDSGPSSEKNEVKENVEIWEDVVNIKDLLISLIISSITTLGGYLIAPDTPPKPLIFGLIGAIIGFIISSVIIKPKRTFQMMDEEK</sequence>
<feature type="transmembrane region" description="Helical" evidence="1">
    <location>
        <begin position="30"/>
        <end position="48"/>
    </location>
</feature>
<gene>
    <name evidence="2" type="ORF">J2Z81_001152</name>
</gene>
<reference evidence="2 3" key="1">
    <citation type="submission" date="2021-03" db="EMBL/GenBank/DDBJ databases">
        <title>Genomic Encyclopedia of Type Strains, Phase IV (KMG-IV): sequencing the most valuable type-strain genomes for metagenomic binning, comparative biology and taxonomic classification.</title>
        <authorList>
            <person name="Goeker M."/>
        </authorList>
    </citation>
    <scope>NUCLEOTIDE SEQUENCE [LARGE SCALE GENOMIC DNA]</scope>
    <source>
        <strain evidence="2 3">DSM 25790</strain>
    </source>
</reference>
<keyword evidence="3" id="KW-1185">Reference proteome</keyword>
<dbReference type="EMBL" id="JAGIKX010000006">
    <property type="protein sequence ID" value="MBP2257204.1"/>
    <property type="molecule type" value="Genomic_DNA"/>
</dbReference>
<name>A0ABS4S6R9_9BACI</name>
<evidence type="ECO:0000313" key="2">
    <source>
        <dbReference type="EMBL" id="MBP2257204.1"/>
    </source>
</evidence>
<keyword evidence="1" id="KW-1133">Transmembrane helix</keyword>